<name>A0ABR7JF98_9FLAO</name>
<dbReference type="Proteomes" id="UP000621670">
    <property type="component" value="Unassembled WGS sequence"/>
</dbReference>
<keyword evidence="1" id="KW-0812">Transmembrane</keyword>
<sequence length="164" mass="19394">MPEIIIIKNKPNWIIAIVFPPILLILIVIMFLLLPILSASNTYLLSIMNYIFALIPFLGFFILFLYIWLWNTFGKVILEISPEKIKVTNKNKLFDKPKEYLKSEIGKISIVNFDIEKTRYFIRMNFLFSNSNYSITIQKGSHNIRIVDWLNHERANDILEKLNR</sequence>
<evidence type="ECO:0000313" key="3">
    <source>
        <dbReference type="Proteomes" id="UP000621670"/>
    </source>
</evidence>
<keyword evidence="3" id="KW-1185">Reference proteome</keyword>
<protein>
    <recommendedName>
        <fullName evidence="4">PH domain-containing protein</fullName>
    </recommendedName>
</protein>
<organism evidence="2 3">
    <name type="scientific">Flavobacterium turcicum</name>
    <dbReference type="NCBI Taxonomy" id="2764718"/>
    <lineage>
        <taxon>Bacteria</taxon>
        <taxon>Pseudomonadati</taxon>
        <taxon>Bacteroidota</taxon>
        <taxon>Flavobacteriia</taxon>
        <taxon>Flavobacteriales</taxon>
        <taxon>Flavobacteriaceae</taxon>
        <taxon>Flavobacterium</taxon>
    </lineage>
</organism>
<keyword evidence="1" id="KW-1133">Transmembrane helix</keyword>
<evidence type="ECO:0000256" key="1">
    <source>
        <dbReference type="SAM" id="Phobius"/>
    </source>
</evidence>
<proteinExistence type="predicted"/>
<feature type="transmembrane region" description="Helical" evidence="1">
    <location>
        <begin position="12"/>
        <end position="37"/>
    </location>
</feature>
<dbReference type="RefSeq" id="WP_166134852.1">
    <property type="nucleotide sequence ID" value="NZ_JAAOBY010000003.1"/>
</dbReference>
<accession>A0ABR7JF98</accession>
<keyword evidence="1" id="KW-0472">Membrane</keyword>
<evidence type="ECO:0000313" key="2">
    <source>
        <dbReference type="EMBL" id="MBC5863180.1"/>
    </source>
</evidence>
<gene>
    <name evidence="2" type="ORF">H8R26_07060</name>
</gene>
<dbReference type="EMBL" id="JACRUM010000003">
    <property type="protein sequence ID" value="MBC5863180.1"/>
    <property type="molecule type" value="Genomic_DNA"/>
</dbReference>
<comment type="caution">
    <text evidence="2">The sequence shown here is derived from an EMBL/GenBank/DDBJ whole genome shotgun (WGS) entry which is preliminary data.</text>
</comment>
<feature type="transmembrane region" description="Helical" evidence="1">
    <location>
        <begin position="43"/>
        <end position="69"/>
    </location>
</feature>
<evidence type="ECO:0008006" key="4">
    <source>
        <dbReference type="Google" id="ProtNLM"/>
    </source>
</evidence>
<reference evidence="2 3" key="1">
    <citation type="submission" date="2020-08" db="EMBL/GenBank/DDBJ databases">
        <title>Description of novel Flavobacterium F-400 isolate.</title>
        <authorList>
            <person name="Saticioglu I."/>
            <person name="Duman M."/>
            <person name="Altun S."/>
        </authorList>
    </citation>
    <scope>NUCLEOTIDE SEQUENCE [LARGE SCALE GENOMIC DNA]</scope>
    <source>
        <strain evidence="2 3">F-400</strain>
    </source>
</reference>